<evidence type="ECO:0000256" key="4">
    <source>
        <dbReference type="ARBA" id="ARBA00022614"/>
    </source>
</evidence>
<dbReference type="SUPFAM" id="SSF52058">
    <property type="entry name" value="L domain-like"/>
    <property type="match status" value="1"/>
</dbReference>
<dbReference type="OrthoDB" id="676979at2759"/>
<dbReference type="GO" id="GO:0005737">
    <property type="term" value="C:cytoplasm"/>
    <property type="evidence" value="ECO:0007669"/>
    <property type="project" value="UniProtKB-SubCell"/>
</dbReference>
<proteinExistence type="predicted"/>
<dbReference type="InterPro" id="IPR001611">
    <property type="entry name" value="Leu-rich_rpt"/>
</dbReference>
<dbReference type="EnsemblMetazoa" id="XM_038195969.1">
    <property type="protein sequence ID" value="XP_038051897.1"/>
    <property type="gene ID" value="LOC119724762"/>
</dbReference>
<keyword evidence="4" id="KW-0433">Leucine-rich repeat</keyword>
<evidence type="ECO:0000256" key="1">
    <source>
        <dbReference type="ARBA" id="ARBA00004496"/>
    </source>
</evidence>
<dbReference type="PROSITE" id="PS51450">
    <property type="entry name" value="LRR"/>
    <property type="match status" value="1"/>
</dbReference>
<dbReference type="RefSeq" id="XP_038051897.1">
    <property type="nucleotide sequence ID" value="XM_038195969.1"/>
</dbReference>
<keyword evidence="3" id="KW-0963">Cytoplasm</keyword>
<dbReference type="GeneID" id="119724762"/>
<evidence type="ECO:0000313" key="7">
    <source>
        <dbReference type="Proteomes" id="UP000887568"/>
    </source>
</evidence>
<dbReference type="Proteomes" id="UP000887568">
    <property type="component" value="Unplaced"/>
</dbReference>
<protein>
    <recommendedName>
        <fullName evidence="2">Leucine-rich repeat-containing protein 51</fullName>
    </recommendedName>
</protein>
<dbReference type="PANTHER" id="PTHR46545:SF1">
    <property type="entry name" value="LEUCINE-RICH REPEAT-CONTAINING PROTEIN 51"/>
    <property type="match status" value="1"/>
</dbReference>
<evidence type="ECO:0000256" key="3">
    <source>
        <dbReference type="ARBA" id="ARBA00022490"/>
    </source>
</evidence>
<keyword evidence="7" id="KW-1185">Reference proteome</keyword>
<keyword evidence="5" id="KW-0677">Repeat</keyword>
<dbReference type="Pfam" id="PF14580">
    <property type="entry name" value="LRR_9"/>
    <property type="match status" value="1"/>
</dbReference>
<reference evidence="6" key="1">
    <citation type="submission" date="2022-11" db="UniProtKB">
        <authorList>
            <consortium name="EnsemblMetazoa"/>
        </authorList>
    </citation>
    <scope>IDENTIFICATION</scope>
</reference>
<evidence type="ECO:0000256" key="2">
    <source>
        <dbReference type="ARBA" id="ARBA00014223"/>
    </source>
</evidence>
<dbReference type="OMA" id="FMNIGNF"/>
<organism evidence="6 7">
    <name type="scientific">Patiria miniata</name>
    <name type="common">Bat star</name>
    <name type="synonym">Asterina miniata</name>
    <dbReference type="NCBI Taxonomy" id="46514"/>
    <lineage>
        <taxon>Eukaryota</taxon>
        <taxon>Metazoa</taxon>
        <taxon>Echinodermata</taxon>
        <taxon>Eleutherozoa</taxon>
        <taxon>Asterozoa</taxon>
        <taxon>Asteroidea</taxon>
        <taxon>Valvatacea</taxon>
        <taxon>Valvatida</taxon>
        <taxon>Asterinidae</taxon>
        <taxon>Patiria</taxon>
    </lineage>
</organism>
<dbReference type="PANTHER" id="PTHR46545">
    <property type="entry name" value="LEUCINE-RICH REPEAT-CONTAINING PROTEIN 51"/>
    <property type="match status" value="1"/>
</dbReference>
<evidence type="ECO:0000256" key="5">
    <source>
        <dbReference type="ARBA" id="ARBA00022737"/>
    </source>
</evidence>
<comment type="subcellular location">
    <subcellularLocation>
        <location evidence="1">Cytoplasm</location>
    </subcellularLocation>
</comment>
<dbReference type="Gene3D" id="3.80.10.10">
    <property type="entry name" value="Ribonuclease Inhibitor"/>
    <property type="match status" value="1"/>
</dbReference>
<sequence>MTSFYAQLPRRPHKKLPRSVTPVIDANSEARFTAPPLDLSFKHIGTLTMDLSEWAEEPRNNSKSLRKTDEGKYACVSLKLNNNLIQDWNGFEGFVTSLISDAQELTWLDLSFNYLVNVDDVILKFPNLKILYLHGNGVEDLKEVEKLACLPKLMSLTLHGNPVDSERGYRHYVLTKIPQLRALDFSRVTKAERETAQTMVNFLGYGKKKEKKRRRPKTF</sequence>
<name>A0A913ZJB5_PATMI</name>
<dbReference type="InterPro" id="IPR032675">
    <property type="entry name" value="LRR_dom_sf"/>
</dbReference>
<evidence type="ECO:0000313" key="6">
    <source>
        <dbReference type="EnsemblMetazoa" id="XP_038051897.1"/>
    </source>
</evidence>
<dbReference type="AlphaFoldDB" id="A0A913ZJB5"/>
<accession>A0A913ZJB5</accession>